<accession>A0A397T1F6</accession>
<evidence type="ECO:0000256" key="7">
    <source>
        <dbReference type="ARBA" id="ARBA00023128"/>
    </source>
</evidence>
<keyword evidence="7" id="KW-0496">Mitochondrion</keyword>
<dbReference type="Proteomes" id="UP000265703">
    <property type="component" value="Unassembled WGS sequence"/>
</dbReference>
<evidence type="ECO:0000256" key="1">
    <source>
        <dbReference type="ARBA" id="ARBA00004443"/>
    </source>
</evidence>
<keyword evidence="4" id="KW-0679">Respiratory chain</keyword>
<evidence type="ECO:0000256" key="2">
    <source>
        <dbReference type="ARBA" id="ARBA00008317"/>
    </source>
</evidence>
<evidence type="ECO:0000256" key="3">
    <source>
        <dbReference type="ARBA" id="ARBA00022448"/>
    </source>
</evidence>
<evidence type="ECO:0008006" key="11">
    <source>
        <dbReference type="Google" id="ProtNLM"/>
    </source>
</evidence>
<dbReference type="GO" id="GO:0045271">
    <property type="term" value="C:respiratory chain complex I"/>
    <property type="evidence" value="ECO:0007669"/>
    <property type="project" value="UniProtKB-ARBA"/>
</dbReference>
<dbReference type="PANTHER" id="PTHR13094:SF1">
    <property type="entry name" value="NADH DEHYDROGENASE [UBIQUINONE] 1 BETA SUBCOMPLEX SUBUNIT 10"/>
    <property type="match status" value="1"/>
</dbReference>
<evidence type="ECO:0000256" key="5">
    <source>
        <dbReference type="ARBA" id="ARBA00022792"/>
    </source>
</evidence>
<organism evidence="9 10">
    <name type="scientific">Glomus cerebriforme</name>
    <dbReference type="NCBI Taxonomy" id="658196"/>
    <lineage>
        <taxon>Eukaryota</taxon>
        <taxon>Fungi</taxon>
        <taxon>Fungi incertae sedis</taxon>
        <taxon>Mucoromycota</taxon>
        <taxon>Glomeromycotina</taxon>
        <taxon>Glomeromycetes</taxon>
        <taxon>Glomerales</taxon>
        <taxon>Glomeraceae</taxon>
        <taxon>Glomus</taxon>
    </lineage>
</organism>
<keyword evidence="5" id="KW-0999">Mitochondrion inner membrane</keyword>
<dbReference type="GO" id="GO:0005743">
    <property type="term" value="C:mitochondrial inner membrane"/>
    <property type="evidence" value="ECO:0007669"/>
    <property type="project" value="UniProtKB-SubCell"/>
</dbReference>
<evidence type="ECO:0000256" key="8">
    <source>
        <dbReference type="ARBA" id="ARBA00023136"/>
    </source>
</evidence>
<dbReference type="AlphaFoldDB" id="A0A397T1F6"/>
<name>A0A397T1F6_9GLOM</name>
<dbReference type="STRING" id="658196.A0A397T1F6"/>
<dbReference type="OrthoDB" id="10252718at2759"/>
<gene>
    <name evidence="9" type="ORF">C1645_825662</name>
</gene>
<reference evidence="9 10" key="1">
    <citation type="submission" date="2018-06" db="EMBL/GenBank/DDBJ databases">
        <title>Comparative genomics reveals the genomic features of Rhizophagus irregularis, R. cerebriforme, R. diaphanum and Gigaspora rosea, and their symbiotic lifestyle signature.</title>
        <authorList>
            <person name="Morin E."/>
            <person name="San Clemente H."/>
            <person name="Chen E.C.H."/>
            <person name="De La Providencia I."/>
            <person name="Hainaut M."/>
            <person name="Kuo A."/>
            <person name="Kohler A."/>
            <person name="Murat C."/>
            <person name="Tang N."/>
            <person name="Roy S."/>
            <person name="Loubradou J."/>
            <person name="Henrissat B."/>
            <person name="Grigoriev I.V."/>
            <person name="Corradi N."/>
            <person name="Roux C."/>
            <person name="Martin F.M."/>
        </authorList>
    </citation>
    <scope>NUCLEOTIDE SEQUENCE [LARGE SCALE GENOMIC DNA]</scope>
    <source>
        <strain evidence="9 10">DAOM 227022</strain>
    </source>
</reference>
<sequence>MASWEYPVHKTYPIVPPLEEVEPSDRSGILDAREQKLREDWIKVMELRIIRDQLKKCYKTESVNHYQNCKELAERYLSLLRESKIKGWKSINDPKSLK</sequence>
<dbReference type="PANTHER" id="PTHR13094">
    <property type="entry name" value="NADH-UBIQUINONE OXIDOREDUCTASE PDSW SUBUNIT"/>
    <property type="match status" value="1"/>
</dbReference>
<comment type="caution">
    <text evidence="9">The sequence shown here is derived from an EMBL/GenBank/DDBJ whole genome shotgun (WGS) entry which is preliminary data.</text>
</comment>
<keyword evidence="3" id="KW-0813">Transport</keyword>
<comment type="similarity">
    <text evidence="2">Belongs to the complex I NDUFB10 subunit family.</text>
</comment>
<dbReference type="InterPro" id="IPR019377">
    <property type="entry name" value="NADH_UbQ_OxRdtase_su10"/>
</dbReference>
<dbReference type="Pfam" id="PF10249">
    <property type="entry name" value="NDUFB10"/>
    <property type="match status" value="1"/>
</dbReference>
<evidence type="ECO:0000313" key="9">
    <source>
        <dbReference type="EMBL" id="RIA88884.1"/>
    </source>
</evidence>
<evidence type="ECO:0000313" key="10">
    <source>
        <dbReference type="Proteomes" id="UP000265703"/>
    </source>
</evidence>
<keyword evidence="10" id="KW-1185">Reference proteome</keyword>
<comment type="subcellular location">
    <subcellularLocation>
        <location evidence="1">Mitochondrion inner membrane</location>
        <topology evidence="1">Peripheral membrane protein</topology>
        <orientation evidence="1">Matrix side</orientation>
    </subcellularLocation>
</comment>
<keyword evidence="6" id="KW-0249">Electron transport</keyword>
<proteinExistence type="inferred from homology"/>
<dbReference type="InterPro" id="IPR039993">
    <property type="entry name" value="NDUFB10"/>
</dbReference>
<evidence type="ECO:0000256" key="6">
    <source>
        <dbReference type="ARBA" id="ARBA00022982"/>
    </source>
</evidence>
<evidence type="ECO:0000256" key="4">
    <source>
        <dbReference type="ARBA" id="ARBA00022660"/>
    </source>
</evidence>
<keyword evidence="8" id="KW-0472">Membrane</keyword>
<protein>
    <recommendedName>
        <fullName evidence="11">NADH-ubiquinone oxidoreductase 12 kDa subunit</fullName>
    </recommendedName>
</protein>
<dbReference type="EMBL" id="QKYT01000242">
    <property type="protein sequence ID" value="RIA88884.1"/>
    <property type="molecule type" value="Genomic_DNA"/>
</dbReference>